<sequence length="1691" mass="188031">MYCVSSVFQTGMVGYPEALTDPSYKSQILTLTYPLIGNYGVPKDENGEFGLSKVFLLSLAAAERLSYPVLVRSAFALGGLGSGFANNREEMITLVTQAFAHTSQVLVDKSLKGWKEIEYEVVRDAYDNCITVCNMENIDPLGIHTGESIVVAPSQTLNDYEYNMLRNTAIKVIRHLGIVGECNIQYALNPESEQYYIIEVNARLSRSSALASKATGYPLAYVAAKLGLGIPLPMLKNSVTNSTTANFEPSLDYCVVKVPRWDLSKFLRVSTKIGSSMKSVGEVMAIGRSFEEAFQKALRMVDENCVGFDHTIKPVSEEELQTPTDKRIFVLAAALYAGYTVERLYELTKIDHWFLHKMKNITDHEKLLEAYNRDESAMPPEVLRKAKQLGFSDKQIAQAVQSTELAVRKLRRDWKILPAVKQIDTVAAEWPAHTNYLYLTYHGLESDVVFEQPHVMVIGSGVYRIGSSVEFDWCAVGCIMELRKMGYKTIMVNYNPETVSTDYDMCDRLYFDEISFEVVMDIYEMENPEGIILSMGGQLPNNIAMSLHRQQCRILGTSPEFIDSAENRFKFSRMLDTIGISQPRWKELSDIESAVGFCETVGYPCLVRPSYVLSGAAMNVAYADSDLEKYLNNAVAVSKEHPVVISKFIQEAKEIDVDAVACDGVVIAIAVSEHVENAGVHSGDATLVTPPQDINQKTMERIKMIVYAIGQELQVTGPFNLQLIAKDDQLKVIECNVRVSRSFPFVSKTLGVDLVALATGVILGKEVEAVGLMKGIGIVGVKVPQFSFSRLAGADVVLGVEMTSTGEVACFGENRYEAYLKAMLSTGFKIPKKNILLTIGTYKSKSELLPTVQTLESLGYNLYASLGTADFYTEHGVKVMAVDWPFEEESDCPSKDKQRNIMDYLEENHFDLVVNLSMRNSGGRRLSSFVTKGYRTRRMAIDYSVPLITDIKCTKLFVQALGQIGQAPHVKTHIDSMTSQKLIRLPGLIDVHVHLREPGATHKEDFSSGTAAALAGGITMVCAMPNTNPAIITFVFNDAVCHHFEKWPKHLPIVAHAEKQTVAAILMVAQLYQRPVHICHVAKKEEILIIRAAKQKGIQVTCEVAPHHLFLCEDNVPAIGNGRAQVRPMLGTREDMEALWENLDIIDCFATDHAPHSVEEKNSEKPPPGYPGLETMLPLLLTAVSEGRLTIDDIIKRLYENPSKIFSLPAQEDTYVEVDLEQEWTIPKHMQFTKSKWTPFEGMKVKGKVMRVVLRGEVAYIDGQVLVPPGYGQDVKSWSTPPRVSEALTPERPRQAAPVDVVRSRAPSPRRSTGDGRFILPPRIHCTSDPGLDVLVADCDTVLLPLSELAPPMDAYAYPPPLARILSPQAGQQQILPHPQTSPLLHPLVGQHILSVRQFSKEQMSHLFNVAHTLRLMVQKERPLDILKGKVMASMFYEVSTRTCSSFAAAMHRLGGSVVHFSESTSSTQKGESLADSVHTMSCYTDVIVLRHPIPGAVESAARHCRRPMINAGDGVGEHPTQALLDIFTIREELGTVNGMTITMVGDLKHGRTVHSLARLLTQYRITLRYVAPKDLSMPAEIIDFVASKGIKQEEFNSIEEALPETDVLYMTRIQKERFASEEEYEACFGQFILTPHIMTGAKRKMVVMHPLPRVNEISVEVDTDPRAAYFRQAENGMYIRMALLATVLGR</sequence>
<comment type="similarity">
    <text evidence="14">In the 3rd section; belongs to the metallo-dependent hydrolases superfamily. DHOase family. CAD subfamily.</text>
</comment>
<dbReference type="InterPro" id="IPR036897">
    <property type="entry name" value="CarbamoylP_synth_lsu_oligo_sf"/>
</dbReference>
<dbReference type="PROSITE" id="PS51855">
    <property type="entry name" value="MGS"/>
    <property type="match status" value="1"/>
</dbReference>
<dbReference type="PANTHER" id="PTHR11405:SF5">
    <property type="entry name" value="CAD PROTEIN"/>
    <property type="match status" value="1"/>
</dbReference>
<dbReference type="InterPro" id="IPR011761">
    <property type="entry name" value="ATP-grasp"/>
</dbReference>
<dbReference type="PROSITE" id="PS00483">
    <property type="entry name" value="DIHYDROOROTASE_2"/>
    <property type="match status" value="1"/>
</dbReference>
<comment type="catalytic activity">
    <reaction evidence="20">
        <text>hydrogencarbonate + L-glutamine + 2 ATP + H2O = carbamoyl phosphate + L-glutamate + 2 ADP + phosphate + 2 H(+)</text>
        <dbReference type="Rhea" id="RHEA:18633"/>
        <dbReference type="ChEBI" id="CHEBI:15377"/>
        <dbReference type="ChEBI" id="CHEBI:15378"/>
        <dbReference type="ChEBI" id="CHEBI:17544"/>
        <dbReference type="ChEBI" id="CHEBI:29985"/>
        <dbReference type="ChEBI" id="CHEBI:30616"/>
        <dbReference type="ChEBI" id="CHEBI:43474"/>
        <dbReference type="ChEBI" id="CHEBI:58228"/>
        <dbReference type="ChEBI" id="CHEBI:58359"/>
        <dbReference type="ChEBI" id="CHEBI:456216"/>
        <dbReference type="EC" id="6.3.5.5"/>
    </reaction>
</comment>
<evidence type="ECO:0000256" key="18">
    <source>
        <dbReference type="ARBA" id="ARBA00047359"/>
    </source>
</evidence>
<dbReference type="PRINTS" id="PR00101">
    <property type="entry name" value="ATCASE"/>
</dbReference>
<dbReference type="Gene3D" id="3.30.470.20">
    <property type="entry name" value="ATP-grasp fold, B domain"/>
    <property type="match status" value="2"/>
</dbReference>
<dbReference type="NCBIfam" id="TIGR01369">
    <property type="entry name" value="CPSaseII_lrg"/>
    <property type="match status" value="1"/>
</dbReference>
<dbReference type="SUPFAM" id="SSF52021">
    <property type="entry name" value="Carbamoyl phosphate synthetase, small subunit N-terminal domain"/>
    <property type="match status" value="1"/>
</dbReference>
<dbReference type="FunFam" id="3.40.50.1370:FF:000002">
    <property type="entry name" value="Aspartate carbamoyltransferase 2"/>
    <property type="match status" value="1"/>
</dbReference>
<proteinExistence type="inferred from homology"/>
<dbReference type="FunFam" id="3.30.1490.20:FF:000001">
    <property type="entry name" value="Carbamoyl-phosphate synthase large chain"/>
    <property type="match status" value="1"/>
</dbReference>
<dbReference type="SUPFAM" id="SSF56059">
    <property type="entry name" value="Glutathione synthetase ATP-binding domain-like"/>
    <property type="match status" value="2"/>
</dbReference>
<feature type="compositionally biased region" description="Low complexity" evidence="24">
    <location>
        <begin position="1298"/>
        <end position="1311"/>
    </location>
</feature>
<dbReference type="UniPathway" id="UPA00070">
    <property type="reaction ID" value="UER00115"/>
</dbReference>
<dbReference type="InterPro" id="IPR036914">
    <property type="entry name" value="MGS-like_dom_sf"/>
</dbReference>
<evidence type="ECO:0000256" key="22">
    <source>
        <dbReference type="ARBA" id="ARBA00049534"/>
    </source>
</evidence>
<dbReference type="GO" id="GO:0046872">
    <property type="term" value="F:metal ion binding"/>
    <property type="evidence" value="ECO:0007669"/>
    <property type="project" value="UniProtKB-KW"/>
</dbReference>
<evidence type="ECO:0000256" key="1">
    <source>
        <dbReference type="ARBA" id="ARBA00001947"/>
    </source>
</evidence>
<dbReference type="SUPFAM" id="SSF52335">
    <property type="entry name" value="Methylglyoxal synthase-like"/>
    <property type="match status" value="1"/>
</dbReference>
<dbReference type="InterPro" id="IPR002082">
    <property type="entry name" value="Asp_carbamoyltransf"/>
</dbReference>
<evidence type="ECO:0000256" key="24">
    <source>
        <dbReference type="SAM" id="MobiDB-lite"/>
    </source>
</evidence>
<evidence type="ECO:0000256" key="23">
    <source>
        <dbReference type="PROSITE-ProRule" id="PRU00409"/>
    </source>
</evidence>
<dbReference type="PRINTS" id="PR00098">
    <property type="entry name" value="CPSASE"/>
</dbReference>
<dbReference type="PROSITE" id="PS50975">
    <property type="entry name" value="ATP_GRASP"/>
    <property type="match status" value="2"/>
</dbReference>
<comment type="similarity">
    <text evidence="16">In the N-terminal section; belongs to the CarA family.</text>
</comment>
<evidence type="ECO:0000256" key="9">
    <source>
        <dbReference type="ARBA" id="ARBA00022741"/>
    </source>
</evidence>
<evidence type="ECO:0000313" key="27">
    <source>
        <dbReference type="Ensembl" id="ENSSGRP00000098365.1"/>
    </source>
</evidence>
<evidence type="ECO:0000259" key="26">
    <source>
        <dbReference type="PROSITE" id="PS51855"/>
    </source>
</evidence>
<keyword evidence="10" id="KW-0378">Hydrolase</keyword>
<dbReference type="Pfam" id="PF02786">
    <property type="entry name" value="CPSase_L_D2"/>
    <property type="match status" value="2"/>
</dbReference>
<comment type="catalytic activity">
    <reaction evidence="19">
        <text>(S)-dihydroorotate + H2O = N-carbamoyl-L-aspartate + H(+)</text>
        <dbReference type="Rhea" id="RHEA:24296"/>
        <dbReference type="ChEBI" id="CHEBI:15377"/>
        <dbReference type="ChEBI" id="CHEBI:15378"/>
        <dbReference type="ChEBI" id="CHEBI:30864"/>
        <dbReference type="ChEBI" id="CHEBI:32814"/>
        <dbReference type="EC" id="3.5.2.3"/>
    </reaction>
</comment>
<dbReference type="InterPro" id="IPR006131">
    <property type="entry name" value="Asp_carbamoyltransf_Asp/Orn-bd"/>
</dbReference>
<keyword evidence="9 23" id="KW-0547">Nucleotide-binding</keyword>
<evidence type="ECO:0000256" key="13">
    <source>
        <dbReference type="ARBA" id="ARBA00023268"/>
    </source>
</evidence>
<evidence type="ECO:0000256" key="15">
    <source>
        <dbReference type="ARBA" id="ARBA00043979"/>
    </source>
</evidence>
<gene>
    <name evidence="27" type="primary">cad</name>
</gene>
<dbReference type="InterPro" id="IPR002195">
    <property type="entry name" value="Dihydroorotase_CS"/>
</dbReference>
<comment type="cofactor">
    <cofactor evidence="1">
        <name>Zn(2+)</name>
        <dbReference type="ChEBI" id="CHEBI:29105"/>
    </cofactor>
</comment>
<comment type="similarity">
    <text evidence="17">In the 2nd section; belongs to the CarB family.</text>
</comment>
<dbReference type="InterPro" id="IPR013815">
    <property type="entry name" value="ATP_grasp_subdomain_1"/>
</dbReference>
<keyword evidence="5" id="KW-0436">Ligase</keyword>
<dbReference type="CDD" id="cd01423">
    <property type="entry name" value="MGS_CPS_I_III"/>
    <property type="match status" value="1"/>
</dbReference>
<dbReference type="GO" id="GO:0005829">
    <property type="term" value="C:cytosol"/>
    <property type="evidence" value="ECO:0007669"/>
    <property type="project" value="TreeGrafter"/>
</dbReference>
<comment type="pathway">
    <text evidence="4">Pyrimidine metabolism; UMP biosynthesis via de novo pathway; (S)-dihydroorotate from bicarbonate: step 3/3.</text>
</comment>
<dbReference type="InterPro" id="IPR036901">
    <property type="entry name" value="Asp/Orn_carbamoylTrfase_sf"/>
</dbReference>
<keyword evidence="8" id="KW-0677">Repeat</keyword>
<dbReference type="Pfam" id="PF02787">
    <property type="entry name" value="CPSase_L_D3"/>
    <property type="match status" value="1"/>
</dbReference>
<reference evidence="27" key="2">
    <citation type="submission" date="2025-09" db="UniProtKB">
        <authorList>
            <consortium name="Ensembl"/>
        </authorList>
    </citation>
    <scope>IDENTIFICATION</scope>
</reference>
<dbReference type="SUPFAM" id="SSF52440">
    <property type="entry name" value="PreATP-grasp domain"/>
    <property type="match status" value="1"/>
</dbReference>
<dbReference type="Gene3D" id="3.30.1490.20">
    <property type="entry name" value="ATP-grasp fold, A domain"/>
    <property type="match status" value="1"/>
</dbReference>
<dbReference type="FunFam" id="3.30.470.20:FF:000001">
    <property type="entry name" value="Carbamoyl-phosphate synthase large chain"/>
    <property type="match status" value="1"/>
</dbReference>
<evidence type="ECO:0000256" key="3">
    <source>
        <dbReference type="ARBA" id="ARBA00004852"/>
    </source>
</evidence>
<dbReference type="NCBIfam" id="NF003671">
    <property type="entry name" value="PRK05294.1"/>
    <property type="match status" value="1"/>
</dbReference>
<dbReference type="Proteomes" id="UP000472262">
    <property type="component" value="Unassembled WGS sequence"/>
</dbReference>
<dbReference type="Pfam" id="PF00988">
    <property type="entry name" value="CPSase_sm_chain"/>
    <property type="match status" value="1"/>
</dbReference>
<dbReference type="SUPFAM" id="SSF48108">
    <property type="entry name" value="Carbamoyl phosphate synthetase, large subunit connection domain"/>
    <property type="match status" value="1"/>
</dbReference>
<dbReference type="GO" id="GO:0019240">
    <property type="term" value="P:citrulline biosynthetic process"/>
    <property type="evidence" value="ECO:0007669"/>
    <property type="project" value="TreeGrafter"/>
</dbReference>
<dbReference type="InterPro" id="IPR005483">
    <property type="entry name" value="CPSase_dom"/>
</dbReference>
<evidence type="ECO:0000256" key="17">
    <source>
        <dbReference type="ARBA" id="ARBA00043998"/>
    </source>
</evidence>
<evidence type="ECO:0000256" key="19">
    <source>
        <dbReference type="ARBA" id="ARBA00048492"/>
    </source>
</evidence>
<dbReference type="FunFam" id="3.30.470.20:FF:000004">
    <property type="entry name" value="Carbamoyl-phosphate synthase (glutamine-hydrolyzing)"/>
    <property type="match status" value="1"/>
</dbReference>
<feature type="domain" description="ATP-grasp" evidence="25">
    <location>
        <begin position="33"/>
        <end position="228"/>
    </location>
</feature>
<evidence type="ECO:0000256" key="8">
    <source>
        <dbReference type="ARBA" id="ARBA00022737"/>
    </source>
</evidence>
<name>A0A672SA96_SINGR</name>
<dbReference type="GO" id="GO:0044205">
    <property type="term" value="P:'de novo' UMP biosynthetic process"/>
    <property type="evidence" value="ECO:0007669"/>
    <property type="project" value="UniProtKB-UniPathway"/>
</dbReference>
<comment type="catalytic activity">
    <reaction evidence="22">
        <text>L-glutamine + H2O = L-glutamate + NH4(+)</text>
        <dbReference type="Rhea" id="RHEA:15889"/>
        <dbReference type="ChEBI" id="CHEBI:15377"/>
        <dbReference type="ChEBI" id="CHEBI:28938"/>
        <dbReference type="ChEBI" id="CHEBI:29985"/>
        <dbReference type="ChEBI" id="CHEBI:58359"/>
        <dbReference type="EC" id="3.5.1.2"/>
    </reaction>
</comment>
<dbReference type="PROSITE" id="PS00867">
    <property type="entry name" value="CPSASE_2"/>
    <property type="match status" value="2"/>
</dbReference>
<dbReference type="SMART" id="SM01096">
    <property type="entry name" value="CPSase_L_D3"/>
    <property type="match status" value="1"/>
</dbReference>
<evidence type="ECO:0000256" key="20">
    <source>
        <dbReference type="ARBA" id="ARBA00048816"/>
    </source>
</evidence>
<dbReference type="InterPro" id="IPR011059">
    <property type="entry name" value="Metal-dep_hydrolase_composite"/>
</dbReference>
<keyword evidence="13" id="KW-0511">Multifunctional enzyme</keyword>
<dbReference type="Gene3D" id="3.40.50.20">
    <property type="match status" value="1"/>
</dbReference>
<dbReference type="InterPro" id="IPR006130">
    <property type="entry name" value="Asp/Orn_carbamoylTrfase"/>
</dbReference>
<evidence type="ECO:0000256" key="21">
    <source>
        <dbReference type="ARBA" id="ARBA00048859"/>
    </source>
</evidence>
<dbReference type="Pfam" id="PF00185">
    <property type="entry name" value="OTCace"/>
    <property type="match status" value="1"/>
</dbReference>
<dbReference type="GO" id="GO:0004087">
    <property type="term" value="F:carbamoyl-phosphate synthase (ammonia) activity"/>
    <property type="evidence" value="ECO:0007669"/>
    <property type="project" value="UniProtKB-EC"/>
</dbReference>
<dbReference type="NCBIfam" id="NF002032">
    <property type="entry name" value="PRK00856.1"/>
    <property type="match status" value="1"/>
</dbReference>
<dbReference type="Pfam" id="PF02142">
    <property type="entry name" value="MGS"/>
    <property type="match status" value="1"/>
</dbReference>
<evidence type="ECO:0000256" key="2">
    <source>
        <dbReference type="ARBA" id="ARBA00004812"/>
    </source>
</evidence>
<dbReference type="GO" id="GO:0006207">
    <property type="term" value="P:'de novo' pyrimidine nucleobase biosynthetic process"/>
    <property type="evidence" value="ECO:0007669"/>
    <property type="project" value="InterPro"/>
</dbReference>
<dbReference type="InParanoid" id="A0A672SA96"/>
<dbReference type="GO" id="GO:0005524">
    <property type="term" value="F:ATP binding"/>
    <property type="evidence" value="ECO:0007669"/>
    <property type="project" value="UniProtKB-UniRule"/>
</dbReference>
<dbReference type="SMART" id="SM01097">
    <property type="entry name" value="CPSase_sm_chain"/>
    <property type="match status" value="1"/>
</dbReference>
<comment type="pathway">
    <text evidence="3">Pyrimidine metabolism; UMP biosynthesis via de novo pathway; (S)-dihydroorotate from bicarbonate: step 2/3.</text>
</comment>
<dbReference type="FunFam" id="3.40.50.1370:FF:000005">
    <property type="entry name" value="CAD protein-like isoform X1"/>
    <property type="match status" value="1"/>
</dbReference>
<accession>A0A672SA96</accession>
<evidence type="ECO:0000256" key="14">
    <source>
        <dbReference type="ARBA" id="ARBA00043968"/>
    </source>
</evidence>
<dbReference type="PROSITE" id="PS00866">
    <property type="entry name" value="CPSASE_1"/>
    <property type="match status" value="2"/>
</dbReference>
<dbReference type="InterPro" id="IPR016185">
    <property type="entry name" value="PreATP-grasp_dom_sf"/>
</dbReference>
<dbReference type="GO" id="GO:0006541">
    <property type="term" value="P:glutamine metabolic process"/>
    <property type="evidence" value="ECO:0007669"/>
    <property type="project" value="TreeGrafter"/>
</dbReference>
<dbReference type="InterPro" id="IPR024403">
    <property type="entry name" value="DHOase_cat"/>
</dbReference>
<dbReference type="InterPro" id="IPR032466">
    <property type="entry name" value="Metal_Hydrolase"/>
</dbReference>
<dbReference type="InterPro" id="IPR011607">
    <property type="entry name" value="MGS-like_dom"/>
</dbReference>
<dbReference type="Gene3D" id="3.40.50.1380">
    <property type="entry name" value="Methylglyoxal synthase-like domain"/>
    <property type="match status" value="1"/>
</dbReference>
<keyword evidence="12" id="KW-0665">Pyrimidine biosynthesis</keyword>
<organism evidence="27 28">
    <name type="scientific">Sinocyclocheilus grahami</name>
    <name type="common">Dianchi golden-line fish</name>
    <name type="synonym">Barbus grahami</name>
    <dbReference type="NCBI Taxonomy" id="75366"/>
    <lineage>
        <taxon>Eukaryota</taxon>
        <taxon>Metazoa</taxon>
        <taxon>Chordata</taxon>
        <taxon>Craniata</taxon>
        <taxon>Vertebrata</taxon>
        <taxon>Euteleostomi</taxon>
        <taxon>Actinopterygii</taxon>
        <taxon>Neopterygii</taxon>
        <taxon>Teleostei</taxon>
        <taxon>Ostariophysi</taxon>
        <taxon>Cypriniformes</taxon>
        <taxon>Cyprinidae</taxon>
        <taxon>Cyprininae</taxon>
        <taxon>Sinocyclocheilus</taxon>
    </lineage>
</organism>
<dbReference type="GO" id="GO:0016597">
    <property type="term" value="F:amino acid binding"/>
    <property type="evidence" value="ECO:0007669"/>
    <property type="project" value="InterPro"/>
</dbReference>
<dbReference type="Gene3D" id="3.40.50.1370">
    <property type="entry name" value="Aspartate/ornithine carbamoyltransferase"/>
    <property type="match status" value="2"/>
</dbReference>
<evidence type="ECO:0000256" key="7">
    <source>
        <dbReference type="ARBA" id="ARBA00022723"/>
    </source>
</evidence>
<dbReference type="InterPro" id="IPR058047">
    <property type="entry name" value="CPSase_preATP-grasp"/>
</dbReference>
<dbReference type="GO" id="GO:0004151">
    <property type="term" value="F:dihydroorotase activity"/>
    <property type="evidence" value="ECO:0007669"/>
    <property type="project" value="UniProtKB-EC"/>
</dbReference>
<dbReference type="FunFam" id="3.40.50.1380:FF:000005">
    <property type="entry name" value="CAD protein-like isoform X1"/>
    <property type="match status" value="1"/>
</dbReference>
<evidence type="ECO:0000256" key="10">
    <source>
        <dbReference type="ARBA" id="ARBA00022801"/>
    </source>
</evidence>
<dbReference type="InterPro" id="IPR006275">
    <property type="entry name" value="CPSase_lsu"/>
</dbReference>
<evidence type="ECO:0000256" key="11">
    <source>
        <dbReference type="ARBA" id="ARBA00022840"/>
    </source>
</evidence>
<dbReference type="FunFam" id="3.20.20.140:FF:000036">
    <property type="entry name" value="Carbamoyl-phosphate synthase large chain"/>
    <property type="match status" value="1"/>
</dbReference>
<dbReference type="OMA" id="WSPFNGK"/>
<dbReference type="InterPro" id="IPR005480">
    <property type="entry name" value="CPSase_lsu_oligo"/>
</dbReference>
<dbReference type="Gene3D" id="1.10.1030.10">
    <property type="entry name" value="Carbamoyl-phosphate synthetase, large subunit oligomerisation domain"/>
    <property type="match status" value="1"/>
</dbReference>
<dbReference type="InterPro" id="IPR006132">
    <property type="entry name" value="Asp/Orn_carbamoyltranf_P-bd"/>
</dbReference>
<dbReference type="PANTHER" id="PTHR11405">
    <property type="entry name" value="CARBAMOYLTRANSFERASE FAMILY MEMBER"/>
    <property type="match status" value="1"/>
</dbReference>
<dbReference type="SUPFAM" id="SSF53671">
    <property type="entry name" value="Aspartate/ornithine carbamoyltransferase"/>
    <property type="match status" value="1"/>
</dbReference>
<protein>
    <submittedName>
        <fullName evidence="27">CAD protein-like</fullName>
    </submittedName>
</protein>
<feature type="region of interest" description="Disordered" evidence="24">
    <location>
        <begin position="1277"/>
        <end position="1316"/>
    </location>
</feature>
<dbReference type="SMART" id="SM00851">
    <property type="entry name" value="MGS"/>
    <property type="match status" value="1"/>
</dbReference>
<dbReference type="GO" id="GO:0006228">
    <property type="term" value="P:UTP biosynthetic process"/>
    <property type="evidence" value="ECO:0007669"/>
    <property type="project" value="TreeGrafter"/>
</dbReference>
<dbReference type="Gene3D" id="3.20.20.140">
    <property type="entry name" value="Metal-dependent hydrolases"/>
    <property type="match status" value="1"/>
</dbReference>
<keyword evidence="6" id="KW-0808">Transferase</keyword>
<dbReference type="Pfam" id="PF12890">
    <property type="entry name" value="DHOase"/>
    <property type="match status" value="1"/>
</dbReference>
<comment type="catalytic activity">
    <reaction evidence="18">
        <text>hydrogencarbonate + NH4(+) + 2 ATP = carbamoyl phosphate + 2 ADP + phosphate + 2 H(+)</text>
        <dbReference type="Rhea" id="RHEA:18029"/>
        <dbReference type="ChEBI" id="CHEBI:15378"/>
        <dbReference type="ChEBI" id="CHEBI:17544"/>
        <dbReference type="ChEBI" id="CHEBI:28938"/>
        <dbReference type="ChEBI" id="CHEBI:30616"/>
        <dbReference type="ChEBI" id="CHEBI:43474"/>
        <dbReference type="ChEBI" id="CHEBI:58228"/>
        <dbReference type="ChEBI" id="CHEBI:456216"/>
        <dbReference type="EC" id="6.3.4.16"/>
    </reaction>
</comment>
<feature type="domain" description="MGS-like" evidence="26">
    <location>
        <begin position="828"/>
        <end position="983"/>
    </location>
</feature>
<dbReference type="HAMAP" id="MF_00001">
    <property type="entry name" value="Asp_carb_tr"/>
    <property type="match status" value="1"/>
</dbReference>
<dbReference type="Pfam" id="PF25596">
    <property type="entry name" value="CPSase_L_D1"/>
    <property type="match status" value="1"/>
</dbReference>
<dbReference type="FunFam" id="3.40.50.20:FF:000002">
    <property type="entry name" value="Carbamoyl-phosphate synthase large chain"/>
    <property type="match status" value="1"/>
</dbReference>
<dbReference type="GO" id="GO:0004070">
    <property type="term" value="F:aspartate carbamoyltransferase activity"/>
    <property type="evidence" value="ECO:0007669"/>
    <property type="project" value="UniProtKB-EC"/>
</dbReference>
<keyword evidence="28" id="KW-1185">Reference proteome</keyword>
<dbReference type="Pfam" id="PF02729">
    <property type="entry name" value="OTCace_N"/>
    <property type="match status" value="1"/>
</dbReference>
<dbReference type="GO" id="GO:0004088">
    <property type="term" value="F:carbamoyl-phosphate synthase (glutamine-hydrolyzing) activity"/>
    <property type="evidence" value="ECO:0007669"/>
    <property type="project" value="UniProtKB-EC"/>
</dbReference>
<evidence type="ECO:0000256" key="6">
    <source>
        <dbReference type="ARBA" id="ARBA00022679"/>
    </source>
</evidence>
<dbReference type="PROSITE" id="PS00097">
    <property type="entry name" value="CARBAMOYLTRANSFERASE"/>
    <property type="match status" value="1"/>
</dbReference>
<dbReference type="NCBIfam" id="NF009455">
    <property type="entry name" value="PRK12815.1"/>
    <property type="match status" value="1"/>
</dbReference>
<dbReference type="PROSITE" id="PS00482">
    <property type="entry name" value="DIHYDROOROTASE_1"/>
    <property type="match status" value="1"/>
</dbReference>
<dbReference type="GO" id="GO:0004359">
    <property type="term" value="F:glutaminase activity"/>
    <property type="evidence" value="ECO:0007669"/>
    <property type="project" value="UniProtKB-EC"/>
</dbReference>
<comment type="catalytic activity">
    <reaction evidence="21">
        <text>carbamoyl phosphate + L-aspartate = N-carbamoyl-L-aspartate + phosphate + H(+)</text>
        <dbReference type="Rhea" id="RHEA:20013"/>
        <dbReference type="ChEBI" id="CHEBI:15378"/>
        <dbReference type="ChEBI" id="CHEBI:29991"/>
        <dbReference type="ChEBI" id="CHEBI:32814"/>
        <dbReference type="ChEBI" id="CHEBI:43474"/>
        <dbReference type="ChEBI" id="CHEBI:58228"/>
        <dbReference type="EC" id="2.1.3.2"/>
    </reaction>
</comment>
<evidence type="ECO:0000313" key="28">
    <source>
        <dbReference type="Proteomes" id="UP000472262"/>
    </source>
</evidence>
<dbReference type="NCBIfam" id="TIGR00670">
    <property type="entry name" value="asp_carb_tr"/>
    <property type="match status" value="1"/>
</dbReference>
<feature type="domain" description="ATP-grasp" evidence="25">
    <location>
        <begin position="572"/>
        <end position="763"/>
    </location>
</feature>
<evidence type="ECO:0000256" key="12">
    <source>
        <dbReference type="ARBA" id="ARBA00022975"/>
    </source>
</evidence>
<evidence type="ECO:0000256" key="4">
    <source>
        <dbReference type="ARBA" id="ARBA00004880"/>
    </source>
</evidence>
<reference evidence="27" key="1">
    <citation type="submission" date="2025-08" db="UniProtKB">
        <authorList>
            <consortium name="Ensembl"/>
        </authorList>
    </citation>
    <scope>IDENTIFICATION</scope>
</reference>
<keyword evidence="11 23" id="KW-0067">ATP-binding</keyword>
<dbReference type="Ensembl" id="ENSSGRT00000104661.1">
    <property type="protein sequence ID" value="ENSSGRP00000098365.1"/>
    <property type="gene ID" value="ENSSGRG00000048629.1"/>
</dbReference>
<dbReference type="InterPro" id="IPR005479">
    <property type="entry name" value="CPAse_ATP-bd"/>
</dbReference>
<comment type="pathway">
    <text evidence="2">Pyrimidine metabolism; UMP biosynthesis via de novo pathway; (S)-dihydroorotate from bicarbonate: step 1/3.</text>
</comment>
<dbReference type="FunFam" id="1.10.1030.10:FF:000001">
    <property type="entry name" value="Carbamoyl-phosphate synthase large chain"/>
    <property type="match status" value="1"/>
</dbReference>
<evidence type="ECO:0000256" key="5">
    <source>
        <dbReference type="ARBA" id="ARBA00022598"/>
    </source>
</evidence>
<dbReference type="InterPro" id="IPR002474">
    <property type="entry name" value="CarbamoylP_synth_ssu_N"/>
</dbReference>
<evidence type="ECO:0000256" key="16">
    <source>
        <dbReference type="ARBA" id="ARBA00043984"/>
    </source>
</evidence>
<dbReference type="SUPFAM" id="SSF51556">
    <property type="entry name" value="Metallo-dependent hydrolases"/>
    <property type="match status" value="1"/>
</dbReference>
<dbReference type="InterPro" id="IPR036480">
    <property type="entry name" value="CarbP_synth_ssu_N_sf"/>
</dbReference>
<evidence type="ECO:0000259" key="25">
    <source>
        <dbReference type="PROSITE" id="PS50975"/>
    </source>
</evidence>
<keyword evidence="7" id="KW-0479">Metal-binding</keyword>
<comment type="similarity">
    <text evidence="15">In the C-terminal section; belongs to the aspartate/ornithine carbamoyltransferase superfamily. ATCase family.</text>
</comment>
<dbReference type="PRINTS" id="PR00100">
    <property type="entry name" value="AOTCASE"/>
</dbReference>
<dbReference type="SUPFAM" id="SSF51338">
    <property type="entry name" value="Composite domain of metallo-dependent hydrolases"/>
    <property type="match status" value="1"/>
</dbReference>